<reference evidence="23" key="1">
    <citation type="submission" date="2021-01" db="EMBL/GenBank/DDBJ databases">
        <authorList>
            <person name="Corre E."/>
            <person name="Pelletier E."/>
            <person name="Niang G."/>
            <person name="Scheremetjew M."/>
            <person name="Finn R."/>
            <person name="Kale V."/>
            <person name="Holt S."/>
            <person name="Cochrane G."/>
            <person name="Meng A."/>
            <person name="Brown T."/>
            <person name="Cohen L."/>
        </authorList>
    </citation>
    <scope>NUCLEOTIDE SEQUENCE</scope>
    <source>
        <strain evidence="23">CCMP1510</strain>
    </source>
</reference>
<feature type="compositionally biased region" description="Basic and acidic residues" evidence="19">
    <location>
        <begin position="12"/>
        <end position="34"/>
    </location>
</feature>
<evidence type="ECO:0000256" key="18">
    <source>
        <dbReference type="PROSITE-ProRule" id="PRU10141"/>
    </source>
</evidence>
<dbReference type="InterPro" id="IPR017441">
    <property type="entry name" value="Protein_kinase_ATP_BS"/>
</dbReference>
<feature type="region of interest" description="Disordered" evidence="19">
    <location>
        <begin position="1"/>
        <end position="55"/>
    </location>
</feature>
<keyword evidence="6" id="KW-0723">Serine/threonine-protein kinase</keyword>
<dbReference type="Gene3D" id="1.10.510.10">
    <property type="entry name" value="Transferase(Phosphotransferase) domain 1"/>
    <property type="match status" value="1"/>
</dbReference>
<evidence type="ECO:0000256" key="1">
    <source>
        <dbReference type="ARBA" id="ARBA00001946"/>
    </source>
</evidence>
<dbReference type="InterPro" id="IPR018490">
    <property type="entry name" value="cNMP-bd_dom_sf"/>
</dbReference>
<dbReference type="PRINTS" id="PR00103">
    <property type="entry name" value="CAMPKINASE"/>
</dbReference>
<evidence type="ECO:0000256" key="9">
    <source>
        <dbReference type="ARBA" id="ARBA00022723"/>
    </source>
</evidence>
<dbReference type="InterPro" id="IPR000719">
    <property type="entry name" value="Prot_kinase_dom"/>
</dbReference>
<evidence type="ECO:0000256" key="3">
    <source>
        <dbReference type="ARBA" id="ARBA00006352"/>
    </source>
</evidence>
<feature type="domain" description="Cyclic nucleotide-binding" evidence="21">
    <location>
        <begin position="355"/>
        <end position="415"/>
    </location>
</feature>
<dbReference type="InterPro" id="IPR000961">
    <property type="entry name" value="AGC-kinase_C"/>
</dbReference>
<evidence type="ECO:0000259" key="21">
    <source>
        <dbReference type="PROSITE" id="PS50042"/>
    </source>
</evidence>
<dbReference type="PROSITE" id="PS50042">
    <property type="entry name" value="CNMP_BINDING_3"/>
    <property type="match status" value="3"/>
</dbReference>
<evidence type="ECO:0000313" key="23">
    <source>
        <dbReference type="EMBL" id="CAE0363598.1"/>
    </source>
</evidence>
<keyword evidence="13" id="KW-0460">Magnesium</keyword>
<accession>A0A7S3JUG6</accession>
<dbReference type="InterPro" id="IPR000595">
    <property type="entry name" value="cNMP-bd_dom"/>
</dbReference>
<evidence type="ECO:0000256" key="15">
    <source>
        <dbReference type="ARBA" id="ARBA00024113"/>
    </source>
</evidence>
<dbReference type="Pfam" id="PF00027">
    <property type="entry name" value="cNMP_binding"/>
    <property type="match status" value="2"/>
</dbReference>
<keyword evidence="14" id="KW-0142">cGMP-binding</keyword>
<dbReference type="PROSITE" id="PS00889">
    <property type="entry name" value="CNMP_BINDING_2"/>
    <property type="match status" value="1"/>
</dbReference>
<name>A0A7S3JUG6_9STRA</name>
<dbReference type="GO" id="GO:0004691">
    <property type="term" value="F:cAMP-dependent protein kinase activity"/>
    <property type="evidence" value="ECO:0007669"/>
    <property type="project" value="TreeGrafter"/>
</dbReference>
<sequence length="775" mass="86915">MGTCGSKINGVIKKDVEDSTEETRTSERVSRTSDRGSQSNTERQRDRNVIIPEREADGAEAYYPPKYAEKSEETKEILLKILNGNLVFSGLDHDQKIAIVKSMAECRVKKGDILIKQGDKGDAFYVVEKGRFDIVVDGTGKVAETKAGGSFGELSLIMNQPRAASVIATEDSLCWKIDRKPFRYFVKSTSNSIIDQNYKELQLVQVLQGLPKAHLYKLAAHTSKERYQAGETIITRGELGDKFYMLQSGTVECQRIGPEGGPYSKIELNPGAHFGERAFTHHQPRACDVVAKTNVVCITLSGPDFEALLGSLSQALDKKLVVNVIRGLPEFDSKKWDWNLMYELLQQREYAPGSQLEFSGEFLSIRQGRVSLYEFGTDRLISTLGPGDYLGETFLLSSTVMSKNMIAQAETKVLAYALSANQLIQAKEKNENGEDSFCEDKKDKEKYPSLNQLIIKQTLGTGTFGRVKLAIYNPPSKDKKKQVYALKLLVKSAMVELNQAESIVIEKLILAKLNHPFILRLFSTFQSRDICYFMLEFIQGGELFSRVEGGVSENEAMFFATGICDALDHIHTKNVIYRDLKPENVLIDSQGYPRIVDFGFAKQLSGPNKRTDTILGTPEYLSPECVLGRGYSYEVDLWAFGVLVYEMLIGRSPFFAHNPDDTMAIFRLIVSAKINFPKKISESVDQFVRSLLAKHPKDRLGAHQGAAHIKSSQVLRPFNSDWNQLRSKSIQAPYVPSVSKIDDASHFDPYPEDMDIKPFKGSQKQFTKFGPFIEN</sequence>
<dbReference type="PANTHER" id="PTHR24353">
    <property type="entry name" value="CYCLIC NUCLEOTIDE-DEPENDENT PROTEIN KINASE"/>
    <property type="match status" value="1"/>
</dbReference>
<dbReference type="PROSITE" id="PS00108">
    <property type="entry name" value="PROTEIN_KINASE_ST"/>
    <property type="match status" value="1"/>
</dbReference>
<evidence type="ECO:0000259" key="22">
    <source>
        <dbReference type="PROSITE" id="PS51285"/>
    </source>
</evidence>
<comment type="catalytic activity">
    <reaction evidence="17">
        <text>L-seryl-[protein] + ATP = O-phospho-L-seryl-[protein] + ADP + H(+)</text>
        <dbReference type="Rhea" id="RHEA:17989"/>
        <dbReference type="Rhea" id="RHEA-COMP:9863"/>
        <dbReference type="Rhea" id="RHEA-COMP:11604"/>
        <dbReference type="ChEBI" id="CHEBI:15378"/>
        <dbReference type="ChEBI" id="CHEBI:29999"/>
        <dbReference type="ChEBI" id="CHEBI:30616"/>
        <dbReference type="ChEBI" id="CHEBI:83421"/>
        <dbReference type="ChEBI" id="CHEBI:456216"/>
        <dbReference type="EC" id="2.7.11.12"/>
    </reaction>
</comment>
<feature type="compositionally biased region" description="Basic and acidic residues" evidence="19">
    <location>
        <begin position="42"/>
        <end position="55"/>
    </location>
</feature>
<evidence type="ECO:0000256" key="2">
    <source>
        <dbReference type="ARBA" id="ARBA00004308"/>
    </source>
</evidence>
<evidence type="ECO:0000256" key="10">
    <source>
        <dbReference type="ARBA" id="ARBA00022741"/>
    </source>
</evidence>
<evidence type="ECO:0000256" key="17">
    <source>
        <dbReference type="ARBA" id="ARBA00047462"/>
    </source>
</evidence>
<dbReference type="SMART" id="SM00133">
    <property type="entry name" value="S_TK_X"/>
    <property type="match status" value="1"/>
</dbReference>
<evidence type="ECO:0000259" key="20">
    <source>
        <dbReference type="PROSITE" id="PS50011"/>
    </source>
</evidence>
<dbReference type="SUPFAM" id="SSF51206">
    <property type="entry name" value="cAMP-binding domain-like"/>
    <property type="match status" value="3"/>
</dbReference>
<proteinExistence type="inferred from homology"/>
<evidence type="ECO:0000256" key="13">
    <source>
        <dbReference type="ARBA" id="ARBA00022842"/>
    </source>
</evidence>
<dbReference type="PROSITE" id="PS51285">
    <property type="entry name" value="AGC_KINASE_CTER"/>
    <property type="match status" value="1"/>
</dbReference>
<dbReference type="Gene3D" id="3.30.200.20">
    <property type="entry name" value="Phosphorylase Kinase, domain 1"/>
    <property type="match status" value="1"/>
</dbReference>
<evidence type="ECO:0000256" key="4">
    <source>
        <dbReference type="ARBA" id="ARBA00012428"/>
    </source>
</evidence>
<organism evidence="23">
    <name type="scientific">Aureoumbra lagunensis</name>
    <dbReference type="NCBI Taxonomy" id="44058"/>
    <lineage>
        <taxon>Eukaryota</taxon>
        <taxon>Sar</taxon>
        <taxon>Stramenopiles</taxon>
        <taxon>Ochrophyta</taxon>
        <taxon>Pelagophyceae</taxon>
        <taxon>Pelagomonadales</taxon>
        <taxon>Aureoumbra</taxon>
    </lineage>
</organism>
<feature type="domain" description="Cyclic nucleotide-binding" evidence="21">
    <location>
        <begin position="206"/>
        <end position="310"/>
    </location>
</feature>
<evidence type="ECO:0000256" key="19">
    <source>
        <dbReference type="SAM" id="MobiDB-lite"/>
    </source>
</evidence>
<dbReference type="PANTHER" id="PTHR24353:SF37">
    <property type="entry name" value="CAMP-DEPENDENT PROTEIN KINASE CATALYTIC SUBUNIT PRKX"/>
    <property type="match status" value="1"/>
</dbReference>
<dbReference type="FunFam" id="2.60.120.10:FF:000068">
    <property type="entry name" value="cGMP-dependent protein kinase"/>
    <property type="match status" value="1"/>
</dbReference>
<keyword evidence="10 18" id="KW-0547">Nucleotide-binding</keyword>
<dbReference type="GO" id="GO:0004692">
    <property type="term" value="F:cGMP-dependent protein kinase activity"/>
    <property type="evidence" value="ECO:0007669"/>
    <property type="project" value="UniProtKB-EC"/>
</dbReference>
<dbReference type="Pfam" id="PF00069">
    <property type="entry name" value="Pkinase"/>
    <property type="match status" value="1"/>
</dbReference>
<comment type="catalytic activity">
    <reaction evidence="16">
        <text>L-threonyl-[protein] + ATP = O-phospho-L-threonyl-[protein] + ADP + H(+)</text>
        <dbReference type="Rhea" id="RHEA:46608"/>
        <dbReference type="Rhea" id="RHEA-COMP:11060"/>
        <dbReference type="Rhea" id="RHEA-COMP:11605"/>
        <dbReference type="ChEBI" id="CHEBI:15378"/>
        <dbReference type="ChEBI" id="CHEBI:30013"/>
        <dbReference type="ChEBI" id="CHEBI:30616"/>
        <dbReference type="ChEBI" id="CHEBI:61977"/>
        <dbReference type="ChEBI" id="CHEBI:456216"/>
        <dbReference type="EC" id="2.7.11.12"/>
    </reaction>
</comment>
<evidence type="ECO:0000256" key="6">
    <source>
        <dbReference type="ARBA" id="ARBA00022527"/>
    </source>
</evidence>
<comment type="subcellular location">
    <subcellularLocation>
        <location evidence="2">Endomembrane system</location>
    </subcellularLocation>
</comment>
<dbReference type="AlphaFoldDB" id="A0A7S3JUG6"/>
<dbReference type="InterPro" id="IPR018488">
    <property type="entry name" value="cNMP-bd_CS"/>
</dbReference>
<protein>
    <recommendedName>
        <fullName evidence="15">cGMP-dependent protein kinase</fullName>
        <ecNumber evidence="4">2.7.11.12</ecNumber>
    </recommendedName>
</protein>
<dbReference type="EMBL" id="HBIJ01006193">
    <property type="protein sequence ID" value="CAE0363598.1"/>
    <property type="molecule type" value="Transcribed_RNA"/>
</dbReference>
<dbReference type="SMART" id="SM00100">
    <property type="entry name" value="cNMP"/>
    <property type="match status" value="2"/>
</dbReference>
<evidence type="ECO:0000256" key="5">
    <source>
        <dbReference type="ARBA" id="ARBA00022490"/>
    </source>
</evidence>
<feature type="domain" description="Cyclic nucleotide-binding" evidence="21">
    <location>
        <begin position="87"/>
        <end position="186"/>
    </location>
</feature>
<dbReference type="PROSITE" id="PS00107">
    <property type="entry name" value="PROTEIN_KINASE_ATP"/>
    <property type="match status" value="1"/>
</dbReference>
<gene>
    <name evidence="23" type="ORF">ALAG00032_LOCUS4339</name>
</gene>
<keyword evidence="9" id="KW-0479">Metal-binding</keyword>
<keyword evidence="5" id="KW-0963">Cytoplasm</keyword>
<dbReference type="GO" id="GO:0046872">
    <property type="term" value="F:metal ion binding"/>
    <property type="evidence" value="ECO:0007669"/>
    <property type="project" value="UniProtKB-KW"/>
</dbReference>
<dbReference type="PROSITE" id="PS00888">
    <property type="entry name" value="CNMP_BINDING_1"/>
    <property type="match status" value="2"/>
</dbReference>
<feature type="domain" description="AGC-kinase C-terminal" evidence="22">
    <location>
        <begin position="718"/>
        <end position="775"/>
    </location>
</feature>
<evidence type="ECO:0000256" key="16">
    <source>
        <dbReference type="ARBA" id="ARBA00047298"/>
    </source>
</evidence>
<dbReference type="SMART" id="SM00220">
    <property type="entry name" value="S_TKc"/>
    <property type="match status" value="1"/>
</dbReference>
<dbReference type="GO" id="GO:0012505">
    <property type="term" value="C:endomembrane system"/>
    <property type="evidence" value="ECO:0007669"/>
    <property type="project" value="UniProtKB-SubCell"/>
</dbReference>
<keyword evidence="7" id="KW-0140">cGMP</keyword>
<dbReference type="InterPro" id="IPR011009">
    <property type="entry name" value="Kinase-like_dom_sf"/>
</dbReference>
<evidence type="ECO:0000256" key="7">
    <source>
        <dbReference type="ARBA" id="ARBA00022535"/>
    </source>
</evidence>
<dbReference type="SUPFAM" id="SSF56112">
    <property type="entry name" value="Protein kinase-like (PK-like)"/>
    <property type="match status" value="1"/>
</dbReference>
<dbReference type="InterPro" id="IPR014710">
    <property type="entry name" value="RmlC-like_jellyroll"/>
</dbReference>
<dbReference type="InterPro" id="IPR008271">
    <property type="entry name" value="Ser/Thr_kinase_AS"/>
</dbReference>
<keyword evidence="11" id="KW-0418">Kinase</keyword>
<evidence type="ECO:0000256" key="12">
    <source>
        <dbReference type="ARBA" id="ARBA00022840"/>
    </source>
</evidence>
<keyword evidence="12 18" id="KW-0067">ATP-binding</keyword>
<comment type="cofactor">
    <cofactor evidence="1">
        <name>Mg(2+)</name>
        <dbReference type="ChEBI" id="CHEBI:18420"/>
    </cofactor>
</comment>
<comment type="similarity">
    <text evidence="3">Belongs to the protein kinase superfamily. AGC Ser/Thr protein kinase family. cGMP subfamily.</text>
</comment>
<keyword evidence="8" id="KW-0808">Transferase</keyword>
<dbReference type="Gene3D" id="2.60.120.10">
    <property type="entry name" value="Jelly Rolls"/>
    <property type="match status" value="3"/>
</dbReference>
<dbReference type="EC" id="2.7.11.12" evidence="4"/>
<feature type="domain" description="Protein kinase" evidence="20">
    <location>
        <begin position="453"/>
        <end position="711"/>
    </location>
</feature>
<dbReference type="CDD" id="cd00038">
    <property type="entry name" value="CAP_ED"/>
    <property type="match status" value="3"/>
</dbReference>
<dbReference type="GO" id="GO:0005952">
    <property type="term" value="C:cAMP-dependent protein kinase complex"/>
    <property type="evidence" value="ECO:0007669"/>
    <property type="project" value="TreeGrafter"/>
</dbReference>
<dbReference type="GO" id="GO:0030553">
    <property type="term" value="F:cGMP binding"/>
    <property type="evidence" value="ECO:0007669"/>
    <property type="project" value="UniProtKB-KW"/>
</dbReference>
<evidence type="ECO:0000256" key="11">
    <source>
        <dbReference type="ARBA" id="ARBA00022777"/>
    </source>
</evidence>
<dbReference type="PROSITE" id="PS50011">
    <property type="entry name" value="PROTEIN_KINASE_DOM"/>
    <property type="match status" value="1"/>
</dbReference>
<evidence type="ECO:0000256" key="14">
    <source>
        <dbReference type="ARBA" id="ARBA00022992"/>
    </source>
</evidence>
<evidence type="ECO:0000256" key="8">
    <source>
        <dbReference type="ARBA" id="ARBA00022679"/>
    </source>
</evidence>
<feature type="binding site" evidence="18">
    <location>
        <position position="487"/>
    </location>
    <ligand>
        <name>ATP</name>
        <dbReference type="ChEBI" id="CHEBI:30616"/>
    </ligand>
</feature>
<dbReference type="GO" id="GO:0005524">
    <property type="term" value="F:ATP binding"/>
    <property type="evidence" value="ECO:0007669"/>
    <property type="project" value="UniProtKB-UniRule"/>
</dbReference>